<evidence type="ECO:0000313" key="3">
    <source>
        <dbReference type="Proteomes" id="UP000230233"/>
    </source>
</evidence>
<dbReference type="AlphaFoldDB" id="A0A2G5UK47"/>
<gene>
    <name evidence="2" type="primary">Cnig_chr_III.g11320</name>
    <name evidence="2" type="ORF">B9Z55_011320</name>
</gene>
<protein>
    <submittedName>
        <fullName evidence="2">Uncharacterized protein</fullName>
    </submittedName>
</protein>
<dbReference type="OrthoDB" id="5796881at2759"/>
<evidence type="ECO:0000256" key="1">
    <source>
        <dbReference type="SAM" id="SignalP"/>
    </source>
</evidence>
<comment type="caution">
    <text evidence="2">The sequence shown here is derived from an EMBL/GenBank/DDBJ whole genome shotgun (WGS) entry which is preliminary data.</text>
</comment>
<evidence type="ECO:0000313" key="2">
    <source>
        <dbReference type="EMBL" id="PIC39721.1"/>
    </source>
</evidence>
<accession>A0A2G5UK47</accession>
<keyword evidence="3" id="KW-1185">Reference proteome</keyword>
<name>A0A2G5UK47_9PELO</name>
<dbReference type="Proteomes" id="UP000230233">
    <property type="component" value="Chromosome III"/>
</dbReference>
<organism evidence="2 3">
    <name type="scientific">Caenorhabditis nigoni</name>
    <dbReference type="NCBI Taxonomy" id="1611254"/>
    <lineage>
        <taxon>Eukaryota</taxon>
        <taxon>Metazoa</taxon>
        <taxon>Ecdysozoa</taxon>
        <taxon>Nematoda</taxon>
        <taxon>Chromadorea</taxon>
        <taxon>Rhabditida</taxon>
        <taxon>Rhabditina</taxon>
        <taxon>Rhabditomorpha</taxon>
        <taxon>Rhabditoidea</taxon>
        <taxon>Rhabditidae</taxon>
        <taxon>Peloderinae</taxon>
        <taxon>Caenorhabditis</taxon>
    </lineage>
</organism>
<proteinExistence type="predicted"/>
<feature type="signal peptide" evidence="1">
    <location>
        <begin position="1"/>
        <end position="22"/>
    </location>
</feature>
<sequence>MFCHPVFFVFPFIFLCAKNVKSDTVILETYKIPDRIQQNIDKEHVNVPDRLIPPSLSESIAHIILNPFDSDKTEAAHVENIRVKWEENWKHFPERHEQLGITELIKSCASPSQFENLPFLFPRFLCALSFVYREFQKPRLNYTEVLFPRVTDAVKFLNDKANYPCHSMNMTDVVALVPGRIYSGCVDDTNTLRFSQFSSAFVMTHPFPDVSNKSCPTTCELRSILLQHKILYQHEDCCCDGEMCALLVFTQTTSLTPLIMKTIDLSKETMIPLPTMSTPKPTGTRGRTTATTPAYNFIFGR</sequence>
<keyword evidence="1" id="KW-0732">Signal</keyword>
<reference evidence="3" key="1">
    <citation type="submission" date="2017-10" db="EMBL/GenBank/DDBJ databases">
        <title>Rapid genome shrinkage in a self-fertile nematode reveals novel sperm competition proteins.</title>
        <authorList>
            <person name="Yin D."/>
            <person name="Schwarz E.M."/>
            <person name="Thomas C.G."/>
            <person name="Felde R.L."/>
            <person name="Korf I.F."/>
            <person name="Cutter A.D."/>
            <person name="Schartner C.M."/>
            <person name="Ralston E.J."/>
            <person name="Meyer B.J."/>
            <person name="Haag E.S."/>
        </authorList>
    </citation>
    <scope>NUCLEOTIDE SEQUENCE [LARGE SCALE GENOMIC DNA]</scope>
    <source>
        <strain evidence="3">JU1422</strain>
    </source>
</reference>
<feature type="chain" id="PRO_5013700570" evidence="1">
    <location>
        <begin position="23"/>
        <end position="301"/>
    </location>
</feature>
<dbReference type="EMBL" id="PDUG01000003">
    <property type="protein sequence ID" value="PIC39721.1"/>
    <property type="molecule type" value="Genomic_DNA"/>
</dbReference>